<dbReference type="PANTHER" id="PTHR43479">
    <property type="entry name" value="ACREF/ENVCD OPERON REPRESSOR-RELATED"/>
    <property type="match status" value="1"/>
</dbReference>
<feature type="DNA-binding region" description="H-T-H motif" evidence="2">
    <location>
        <begin position="59"/>
        <end position="78"/>
    </location>
</feature>
<dbReference type="InterPro" id="IPR050624">
    <property type="entry name" value="HTH-type_Tx_Regulator"/>
</dbReference>
<dbReference type="SUPFAM" id="SSF46689">
    <property type="entry name" value="Homeodomain-like"/>
    <property type="match status" value="1"/>
</dbReference>
<dbReference type="RefSeq" id="WP_339585745.1">
    <property type="nucleotide sequence ID" value="NZ_JBBHJZ010000001.1"/>
</dbReference>
<keyword evidence="6" id="KW-1185">Reference proteome</keyword>
<feature type="domain" description="HTH tetR-type" evidence="4">
    <location>
        <begin position="36"/>
        <end position="96"/>
    </location>
</feature>
<dbReference type="Pfam" id="PF00440">
    <property type="entry name" value="TetR_N"/>
    <property type="match status" value="1"/>
</dbReference>
<dbReference type="InterPro" id="IPR041490">
    <property type="entry name" value="KstR2_TetR_C"/>
</dbReference>
<evidence type="ECO:0000259" key="4">
    <source>
        <dbReference type="PROSITE" id="PS50977"/>
    </source>
</evidence>
<dbReference type="PANTHER" id="PTHR43479:SF11">
    <property type="entry name" value="ACREF_ENVCD OPERON REPRESSOR-RELATED"/>
    <property type="match status" value="1"/>
</dbReference>
<dbReference type="PRINTS" id="PR00455">
    <property type="entry name" value="HTHTETR"/>
</dbReference>
<reference evidence="5 6" key="1">
    <citation type="submission" date="2024-03" db="EMBL/GenBank/DDBJ databases">
        <authorList>
            <person name="Jo J.-H."/>
        </authorList>
    </citation>
    <scope>NUCLEOTIDE SEQUENCE [LARGE SCALE GENOMIC DNA]</scope>
    <source>
        <strain evidence="5 6">PS1R-30</strain>
    </source>
</reference>
<evidence type="ECO:0000256" key="1">
    <source>
        <dbReference type="ARBA" id="ARBA00023125"/>
    </source>
</evidence>
<evidence type="ECO:0000313" key="5">
    <source>
        <dbReference type="EMBL" id="MEJ5975815.1"/>
    </source>
</evidence>
<dbReference type="Proteomes" id="UP001361239">
    <property type="component" value="Unassembled WGS sequence"/>
</dbReference>
<evidence type="ECO:0000313" key="6">
    <source>
        <dbReference type="Proteomes" id="UP001361239"/>
    </source>
</evidence>
<feature type="compositionally biased region" description="Basic and acidic residues" evidence="3">
    <location>
        <begin position="11"/>
        <end position="20"/>
    </location>
</feature>
<dbReference type="InterPro" id="IPR036271">
    <property type="entry name" value="Tet_transcr_reg_TetR-rel_C_sf"/>
</dbReference>
<feature type="compositionally biased region" description="Polar residues" evidence="3">
    <location>
        <begin position="1"/>
        <end position="10"/>
    </location>
</feature>
<dbReference type="PROSITE" id="PS50977">
    <property type="entry name" value="HTH_TETR_2"/>
    <property type="match status" value="1"/>
</dbReference>
<keyword evidence="1 2" id="KW-0238">DNA-binding</keyword>
<dbReference type="Pfam" id="PF17932">
    <property type="entry name" value="TetR_C_24"/>
    <property type="match status" value="1"/>
</dbReference>
<gene>
    <name evidence="5" type="ORF">WG901_04165</name>
</gene>
<organism evidence="5 6">
    <name type="scientific">Novosphingobium anseongense</name>
    <dbReference type="NCBI Taxonomy" id="3133436"/>
    <lineage>
        <taxon>Bacteria</taxon>
        <taxon>Pseudomonadati</taxon>
        <taxon>Pseudomonadota</taxon>
        <taxon>Alphaproteobacteria</taxon>
        <taxon>Sphingomonadales</taxon>
        <taxon>Sphingomonadaceae</taxon>
        <taxon>Novosphingobium</taxon>
    </lineage>
</organism>
<comment type="caution">
    <text evidence="5">The sequence shown here is derived from an EMBL/GenBank/DDBJ whole genome shotgun (WGS) entry which is preliminary data.</text>
</comment>
<accession>A0ABU8RRX5</accession>
<protein>
    <submittedName>
        <fullName evidence="5">TetR/AcrR family transcriptional regulator</fullName>
    </submittedName>
</protein>
<dbReference type="InterPro" id="IPR009057">
    <property type="entry name" value="Homeodomain-like_sf"/>
</dbReference>
<feature type="region of interest" description="Disordered" evidence="3">
    <location>
        <begin position="1"/>
        <end position="34"/>
    </location>
</feature>
<dbReference type="InterPro" id="IPR001647">
    <property type="entry name" value="HTH_TetR"/>
</dbReference>
<evidence type="ECO:0000256" key="2">
    <source>
        <dbReference type="PROSITE-ProRule" id="PRU00335"/>
    </source>
</evidence>
<dbReference type="EMBL" id="JBBHJZ010000001">
    <property type="protein sequence ID" value="MEJ5975815.1"/>
    <property type="molecule type" value="Genomic_DNA"/>
</dbReference>
<sequence length="247" mass="28143">MATRQNTLRAKTNDGAEAKRKAARRPRAKADGSPPIDRRELILAVATRRFAEYGFEATTVRQIADDVDILSGSLYHHFATKEEILEEIVRDAILQSRDDAQRIAELPLDAEQRFVALLMTELHRLTESQEVYAIAFNERKFFRRSEYFSYLSKAKKDAYEAWSAVLSDGVREGLFHPELDIYLTISTVIRMLNAGADWYKNEDGSQIDAIANYSLDKLLDFYLGYVLRAIRAPTRAGEAIPHPTIEL</sequence>
<evidence type="ECO:0000256" key="3">
    <source>
        <dbReference type="SAM" id="MobiDB-lite"/>
    </source>
</evidence>
<dbReference type="SUPFAM" id="SSF48498">
    <property type="entry name" value="Tetracyclin repressor-like, C-terminal domain"/>
    <property type="match status" value="1"/>
</dbReference>
<dbReference type="Gene3D" id="1.10.357.10">
    <property type="entry name" value="Tetracycline Repressor, domain 2"/>
    <property type="match status" value="1"/>
</dbReference>
<proteinExistence type="predicted"/>
<name>A0ABU8RRX5_9SPHN</name>
<dbReference type="Gene3D" id="1.10.10.60">
    <property type="entry name" value="Homeodomain-like"/>
    <property type="match status" value="1"/>
</dbReference>